<sequence>LDGEANQQHRLNYFTDGSSMQEQKYEPPSPLSLPQHSFMLQQQLPHSNTPGGLMSPPGAAPQVKRSFTKSGVVHRKKCRHPKTPADLLHRFCLVCGAKAENYNFGVISCESCKAFFRRNAHKKTLGDAGFSCSFQHARCEVTLATRKKCPGCRLAKCFRVGMQADLIQKGEVLTVGDGVPSVSESAMPSVQMRQSTSNEYYQYQPAMPPLTPPPVPPPQQQQLLSVPTPSTSSSCLAQSPPNNARCWQALWYHLHNPVPSEPSPITDLEYNEAIDASDKKYANVLLVDFIDELQQLVAETMLCNIATPPSVQLDPQQLSSCVSTNIILLEVFVRQAVLFVRKMRQINLLERQHFLQLIKSRIHSVIFPLSCAGLNQADDRYYFTINGQRVCCQPIEMFSDLVRQSGNRLIDYSPLSEFRTYARYLGEATEMRHDLLALFCATKLLHLPPDSGITDPRLVDACKRLSLRYHQHMTDTLFYHFPFDYEEKLQLTCRLFKWSETFDSTLDKFILYCPLQTSEDNNCMALRELRARDRQSAAENGTSG</sequence>
<dbReference type="Pfam" id="PF00105">
    <property type="entry name" value="zf-C4"/>
    <property type="match status" value="1"/>
</dbReference>
<dbReference type="GO" id="GO:0000122">
    <property type="term" value="P:negative regulation of transcription by RNA polymerase II"/>
    <property type="evidence" value="ECO:0007669"/>
    <property type="project" value="TreeGrafter"/>
</dbReference>
<dbReference type="PRINTS" id="PR00047">
    <property type="entry name" value="STROIDFINGER"/>
</dbReference>
<evidence type="ECO:0000256" key="8">
    <source>
        <dbReference type="ARBA" id="ARBA00023242"/>
    </source>
</evidence>
<feature type="compositionally biased region" description="Pro residues" evidence="9">
    <location>
        <begin position="206"/>
        <end position="219"/>
    </location>
</feature>
<dbReference type="PROSITE" id="PS51030">
    <property type="entry name" value="NUCLEAR_REC_DBD_2"/>
    <property type="match status" value="1"/>
</dbReference>
<accession>A0A267DIE8</accession>
<keyword evidence="6" id="KW-0804">Transcription</keyword>
<gene>
    <name evidence="11" type="ORF">BOX15_Mlig002143g6</name>
</gene>
<keyword evidence="12" id="KW-1185">Reference proteome</keyword>
<dbReference type="PANTHER" id="PTHR24082">
    <property type="entry name" value="NUCLEAR HORMONE RECEPTOR"/>
    <property type="match status" value="1"/>
</dbReference>
<organism evidence="11 12">
    <name type="scientific">Macrostomum lignano</name>
    <dbReference type="NCBI Taxonomy" id="282301"/>
    <lineage>
        <taxon>Eukaryota</taxon>
        <taxon>Metazoa</taxon>
        <taxon>Spiralia</taxon>
        <taxon>Lophotrochozoa</taxon>
        <taxon>Platyhelminthes</taxon>
        <taxon>Rhabditophora</taxon>
        <taxon>Macrostomorpha</taxon>
        <taxon>Macrostomida</taxon>
        <taxon>Macrostomidae</taxon>
        <taxon>Macrostomum</taxon>
    </lineage>
</organism>
<keyword evidence="3" id="KW-0862">Zinc</keyword>
<evidence type="ECO:0000259" key="10">
    <source>
        <dbReference type="PROSITE" id="PS51030"/>
    </source>
</evidence>
<evidence type="ECO:0000256" key="1">
    <source>
        <dbReference type="ARBA" id="ARBA00022723"/>
    </source>
</evidence>
<feature type="region of interest" description="Disordered" evidence="9">
    <location>
        <begin position="1"/>
        <end position="34"/>
    </location>
</feature>
<dbReference type="Proteomes" id="UP000215902">
    <property type="component" value="Unassembled WGS sequence"/>
</dbReference>
<dbReference type="OrthoDB" id="6352325at2759"/>
<keyword evidence="5" id="KW-0238">DNA-binding</keyword>
<evidence type="ECO:0000256" key="5">
    <source>
        <dbReference type="ARBA" id="ARBA00023125"/>
    </source>
</evidence>
<evidence type="ECO:0000313" key="12">
    <source>
        <dbReference type="Proteomes" id="UP000215902"/>
    </source>
</evidence>
<keyword evidence="1" id="KW-0479">Metal-binding</keyword>
<evidence type="ECO:0000256" key="9">
    <source>
        <dbReference type="SAM" id="MobiDB-lite"/>
    </source>
</evidence>
<dbReference type="GO" id="GO:0004879">
    <property type="term" value="F:nuclear receptor activity"/>
    <property type="evidence" value="ECO:0007669"/>
    <property type="project" value="TreeGrafter"/>
</dbReference>
<feature type="compositionally biased region" description="Polar residues" evidence="9">
    <location>
        <begin position="1"/>
        <end position="22"/>
    </location>
</feature>
<keyword evidence="7" id="KW-0675">Receptor</keyword>
<evidence type="ECO:0000256" key="3">
    <source>
        <dbReference type="ARBA" id="ARBA00022833"/>
    </source>
</evidence>
<keyword evidence="8" id="KW-0539">Nucleus</keyword>
<reference evidence="11 12" key="1">
    <citation type="submission" date="2017-06" db="EMBL/GenBank/DDBJ databases">
        <title>A platform for efficient transgenesis in Macrostomum lignano, a flatworm model organism for stem cell research.</title>
        <authorList>
            <person name="Berezikov E."/>
        </authorList>
    </citation>
    <scope>NUCLEOTIDE SEQUENCE [LARGE SCALE GENOMIC DNA]</scope>
    <source>
        <strain evidence="11">DV1</strain>
        <tissue evidence="11">Whole organism</tissue>
    </source>
</reference>
<evidence type="ECO:0000256" key="6">
    <source>
        <dbReference type="ARBA" id="ARBA00023163"/>
    </source>
</evidence>
<dbReference type="InterPro" id="IPR001628">
    <property type="entry name" value="Znf_hrmn_rcpt"/>
</dbReference>
<evidence type="ECO:0000313" key="11">
    <source>
        <dbReference type="EMBL" id="PAA48985.1"/>
    </source>
</evidence>
<dbReference type="PANTHER" id="PTHR24082:SF473">
    <property type="entry name" value="ECDYSONE-INDUCED PROTEIN 75B, ISOFORM B"/>
    <property type="match status" value="1"/>
</dbReference>
<keyword evidence="2" id="KW-0863">Zinc-finger</keyword>
<keyword evidence="4" id="KW-0805">Transcription regulation</keyword>
<evidence type="ECO:0000256" key="7">
    <source>
        <dbReference type="ARBA" id="ARBA00023170"/>
    </source>
</evidence>
<feature type="region of interest" description="Disordered" evidence="9">
    <location>
        <begin position="203"/>
        <end position="235"/>
    </location>
</feature>
<dbReference type="PROSITE" id="PS00031">
    <property type="entry name" value="NUCLEAR_REC_DBD_1"/>
    <property type="match status" value="1"/>
</dbReference>
<dbReference type="GO" id="GO:0009755">
    <property type="term" value="P:hormone-mediated signaling pathway"/>
    <property type="evidence" value="ECO:0007669"/>
    <property type="project" value="TreeGrafter"/>
</dbReference>
<dbReference type="GO" id="GO:0000978">
    <property type="term" value="F:RNA polymerase II cis-regulatory region sequence-specific DNA binding"/>
    <property type="evidence" value="ECO:0007669"/>
    <property type="project" value="TreeGrafter"/>
</dbReference>
<dbReference type="STRING" id="282301.A0A267DIE8"/>
<dbReference type="EMBL" id="NIVC01004001">
    <property type="protein sequence ID" value="PAA48985.1"/>
    <property type="molecule type" value="Genomic_DNA"/>
</dbReference>
<dbReference type="SMART" id="SM00399">
    <property type="entry name" value="ZnF_C4"/>
    <property type="match status" value="1"/>
</dbReference>
<dbReference type="SUPFAM" id="SSF57716">
    <property type="entry name" value="Glucocorticoid receptor-like (DNA-binding domain)"/>
    <property type="match status" value="1"/>
</dbReference>
<dbReference type="Gene3D" id="3.30.50.10">
    <property type="entry name" value="Erythroid Transcription Factor GATA-1, subunit A"/>
    <property type="match status" value="1"/>
</dbReference>
<comment type="caution">
    <text evidence="11">The sequence shown here is derived from an EMBL/GenBank/DDBJ whole genome shotgun (WGS) entry which is preliminary data.</text>
</comment>
<name>A0A267DIE8_9PLAT</name>
<feature type="compositionally biased region" description="Low complexity" evidence="9">
    <location>
        <begin position="220"/>
        <end position="234"/>
    </location>
</feature>
<dbReference type="GO" id="GO:0045944">
    <property type="term" value="P:positive regulation of transcription by RNA polymerase II"/>
    <property type="evidence" value="ECO:0007669"/>
    <property type="project" value="TreeGrafter"/>
</dbReference>
<feature type="domain" description="Nuclear receptor" evidence="10">
    <location>
        <begin position="89"/>
        <end position="169"/>
    </location>
</feature>
<dbReference type="GO" id="GO:0030154">
    <property type="term" value="P:cell differentiation"/>
    <property type="evidence" value="ECO:0007669"/>
    <property type="project" value="TreeGrafter"/>
</dbReference>
<dbReference type="GO" id="GO:0008270">
    <property type="term" value="F:zinc ion binding"/>
    <property type="evidence" value="ECO:0007669"/>
    <property type="project" value="UniProtKB-KW"/>
</dbReference>
<evidence type="ECO:0000256" key="4">
    <source>
        <dbReference type="ARBA" id="ARBA00023015"/>
    </source>
</evidence>
<dbReference type="InterPro" id="IPR013088">
    <property type="entry name" value="Znf_NHR/GATA"/>
</dbReference>
<protein>
    <recommendedName>
        <fullName evidence="10">Nuclear receptor domain-containing protein</fullName>
    </recommendedName>
</protein>
<feature type="non-terminal residue" evidence="11">
    <location>
        <position position="1"/>
    </location>
</feature>
<dbReference type="InterPro" id="IPR050234">
    <property type="entry name" value="Nuclear_hormone_rcpt_NR1"/>
</dbReference>
<evidence type="ECO:0000256" key="2">
    <source>
        <dbReference type="ARBA" id="ARBA00022771"/>
    </source>
</evidence>
<dbReference type="AlphaFoldDB" id="A0A267DIE8"/>
<proteinExistence type="predicted"/>